<accession>A0A5J5EQP8</accession>
<feature type="region of interest" description="Disordered" evidence="1">
    <location>
        <begin position="1"/>
        <end position="25"/>
    </location>
</feature>
<evidence type="ECO:0000313" key="3">
    <source>
        <dbReference type="Proteomes" id="UP000326924"/>
    </source>
</evidence>
<organism evidence="2 3">
    <name type="scientific">Sphaerosporella brunnea</name>
    <dbReference type="NCBI Taxonomy" id="1250544"/>
    <lineage>
        <taxon>Eukaryota</taxon>
        <taxon>Fungi</taxon>
        <taxon>Dikarya</taxon>
        <taxon>Ascomycota</taxon>
        <taxon>Pezizomycotina</taxon>
        <taxon>Pezizomycetes</taxon>
        <taxon>Pezizales</taxon>
        <taxon>Pyronemataceae</taxon>
        <taxon>Sphaerosporella</taxon>
    </lineage>
</organism>
<sequence length="367" mass="38372">MDLTGFSQNDGGAPTEANQQRNTEAEGPAAAGLAYNLELIEDALVRALALRYLVEVLHPRALAQYEAFGEVDPEIAARVACFEAACFRYHPINASRIQLSTEELDDTMPALAVGPLSNQSFSSQLLMKWAQELLLASLSTKELDAAMSALAEQLLVSITAQAPVHDTLSTAALDMGGASAVASRKPRYEFSILRSSRSSSGADVEPPSPLLQAIREYLKDRQSPYSFVSSGQSTSPPAGHAAPTAGDAAPTAGHAAPTAGDAAPTAGHAAPTAGDAAPTAGHAAPTAGHAAPTAAPGLGDLFIPSYWPVVPPEATPSIVWYFGTRFVDADGDEWWICGYCGHQIACRSLSQALPHLEKTHGYGLSEL</sequence>
<reference evidence="2 3" key="1">
    <citation type="submission" date="2019-09" db="EMBL/GenBank/DDBJ databases">
        <title>Draft genome of the ectomycorrhizal ascomycete Sphaerosporella brunnea.</title>
        <authorList>
            <consortium name="DOE Joint Genome Institute"/>
            <person name="Benucci G.M."/>
            <person name="Marozzi G."/>
            <person name="Antonielli L."/>
            <person name="Sanchez S."/>
            <person name="Marco P."/>
            <person name="Wang X."/>
            <person name="Falini L.B."/>
            <person name="Barry K."/>
            <person name="Haridas S."/>
            <person name="Lipzen A."/>
            <person name="Labutti K."/>
            <person name="Grigoriev I.V."/>
            <person name="Murat C."/>
            <person name="Martin F."/>
            <person name="Albertini E."/>
            <person name="Donnini D."/>
            <person name="Bonito G."/>
        </authorList>
    </citation>
    <scope>NUCLEOTIDE SEQUENCE [LARGE SCALE GENOMIC DNA]</scope>
    <source>
        <strain evidence="2 3">Sb_GMNB300</strain>
    </source>
</reference>
<dbReference type="Proteomes" id="UP000326924">
    <property type="component" value="Unassembled WGS sequence"/>
</dbReference>
<dbReference type="AlphaFoldDB" id="A0A5J5EQP8"/>
<proteinExistence type="predicted"/>
<evidence type="ECO:0000256" key="1">
    <source>
        <dbReference type="SAM" id="MobiDB-lite"/>
    </source>
</evidence>
<feature type="compositionally biased region" description="Polar residues" evidence="1">
    <location>
        <begin position="1"/>
        <end position="22"/>
    </location>
</feature>
<name>A0A5J5EQP8_9PEZI</name>
<keyword evidence="3" id="KW-1185">Reference proteome</keyword>
<gene>
    <name evidence="2" type="ORF">FN846DRAFT_909515</name>
</gene>
<feature type="compositionally biased region" description="Polar residues" evidence="1">
    <location>
        <begin position="225"/>
        <end position="235"/>
    </location>
</feature>
<protein>
    <submittedName>
        <fullName evidence="2">Uncharacterized protein</fullName>
    </submittedName>
</protein>
<evidence type="ECO:0000313" key="2">
    <source>
        <dbReference type="EMBL" id="KAA8899729.1"/>
    </source>
</evidence>
<comment type="caution">
    <text evidence="2">The sequence shown here is derived from an EMBL/GenBank/DDBJ whole genome shotgun (WGS) entry which is preliminary data.</text>
</comment>
<feature type="compositionally biased region" description="Low complexity" evidence="1">
    <location>
        <begin position="236"/>
        <end position="291"/>
    </location>
</feature>
<dbReference type="EMBL" id="VXIS01000163">
    <property type="protein sequence ID" value="KAA8899729.1"/>
    <property type="molecule type" value="Genomic_DNA"/>
</dbReference>
<feature type="region of interest" description="Disordered" evidence="1">
    <location>
        <begin position="225"/>
        <end position="291"/>
    </location>
</feature>
<dbReference type="InParanoid" id="A0A5J5EQP8"/>